<protein>
    <submittedName>
        <fullName evidence="1">Uncharacterized protein</fullName>
    </submittedName>
</protein>
<dbReference type="AlphaFoldDB" id="A0A4C1WMI7"/>
<reference evidence="1 2" key="1">
    <citation type="journal article" date="2019" name="Commun. Biol.">
        <title>The bagworm genome reveals a unique fibroin gene that provides high tensile strength.</title>
        <authorList>
            <person name="Kono N."/>
            <person name="Nakamura H."/>
            <person name="Ohtoshi R."/>
            <person name="Tomita M."/>
            <person name="Numata K."/>
            <person name="Arakawa K."/>
        </authorList>
    </citation>
    <scope>NUCLEOTIDE SEQUENCE [LARGE SCALE GENOMIC DNA]</scope>
</reference>
<accession>A0A4C1WMI7</accession>
<gene>
    <name evidence="1" type="ORF">EVAR_34120_1</name>
</gene>
<name>A0A4C1WMI7_EUMVA</name>
<dbReference type="Proteomes" id="UP000299102">
    <property type="component" value="Unassembled WGS sequence"/>
</dbReference>
<evidence type="ECO:0000313" key="1">
    <source>
        <dbReference type="EMBL" id="GBP51334.1"/>
    </source>
</evidence>
<keyword evidence="2" id="KW-1185">Reference proteome</keyword>
<proteinExistence type="predicted"/>
<dbReference type="EMBL" id="BGZK01000579">
    <property type="protein sequence ID" value="GBP51334.1"/>
    <property type="molecule type" value="Genomic_DNA"/>
</dbReference>
<sequence>MPSRETPTLRDETGAEVCTARESKDIEIGEEPLELYEFTAKVNGVVRTVKEINKTKQLNNPEIIHVISKFPHALRLK</sequence>
<comment type="caution">
    <text evidence="1">The sequence shown here is derived from an EMBL/GenBank/DDBJ whole genome shotgun (WGS) entry which is preliminary data.</text>
</comment>
<evidence type="ECO:0000313" key="2">
    <source>
        <dbReference type="Proteomes" id="UP000299102"/>
    </source>
</evidence>
<organism evidence="1 2">
    <name type="scientific">Eumeta variegata</name>
    <name type="common">Bagworm moth</name>
    <name type="synonym">Eumeta japonica</name>
    <dbReference type="NCBI Taxonomy" id="151549"/>
    <lineage>
        <taxon>Eukaryota</taxon>
        <taxon>Metazoa</taxon>
        <taxon>Ecdysozoa</taxon>
        <taxon>Arthropoda</taxon>
        <taxon>Hexapoda</taxon>
        <taxon>Insecta</taxon>
        <taxon>Pterygota</taxon>
        <taxon>Neoptera</taxon>
        <taxon>Endopterygota</taxon>
        <taxon>Lepidoptera</taxon>
        <taxon>Glossata</taxon>
        <taxon>Ditrysia</taxon>
        <taxon>Tineoidea</taxon>
        <taxon>Psychidae</taxon>
        <taxon>Oiketicinae</taxon>
        <taxon>Eumeta</taxon>
    </lineage>
</organism>